<protein>
    <submittedName>
        <fullName evidence="3">UDP-glucuronate 4-epimerase</fullName>
    </submittedName>
</protein>
<keyword evidence="1" id="KW-0520">NAD</keyword>
<dbReference type="SUPFAM" id="SSF51735">
    <property type="entry name" value="NAD(P)-binding Rossmann-fold domains"/>
    <property type="match status" value="1"/>
</dbReference>
<dbReference type="Pfam" id="PF01370">
    <property type="entry name" value="Epimerase"/>
    <property type="match status" value="1"/>
</dbReference>
<reference evidence="3 4" key="1">
    <citation type="submission" date="2017-08" db="EMBL/GenBank/DDBJ databases">
        <authorList>
            <person name="de Groot N.N."/>
        </authorList>
    </citation>
    <scope>NUCLEOTIDE SEQUENCE [LARGE SCALE GENOMIC DNA]</scope>
    <source>
        <strain evidence="3 4">USBA 352</strain>
    </source>
</reference>
<evidence type="ECO:0000259" key="2">
    <source>
        <dbReference type="Pfam" id="PF01370"/>
    </source>
</evidence>
<evidence type="ECO:0000313" key="3">
    <source>
        <dbReference type="EMBL" id="SOC03722.1"/>
    </source>
</evidence>
<proteinExistence type="predicted"/>
<dbReference type="InterPro" id="IPR036291">
    <property type="entry name" value="NAD(P)-bd_dom_sf"/>
</dbReference>
<evidence type="ECO:0000256" key="1">
    <source>
        <dbReference type="ARBA" id="ARBA00023027"/>
    </source>
</evidence>
<sequence>MRKVLVTGSAGFIGFHLASRLLADGWQVIGLDCVSPYYDPALKEARVEILRQHPNFIEARTSLEDRDAVMALMAEHAPQRIVHLAAQPGVRYSLEAPQAYVDANVTGFLTVLEAARAHPVDHVVFASTSSIYGLDETMPLSPHRGGNHPISLYAATKKANEAMAHSYAHLFRIPLTGLRFFTVYGPWARPDMALYKFTRAILSGEPIDIYNNGEMLRDFTYVDDIVEGIVRIADRPPAVNEDWDAAASDPATSSAPYRIHNIGNSEPVKLLRYVDAIEAACGVKAIRNLMPLQPGDVLATWADVDDLTQATGFRPRTSVEDGVRAFVEWYRDFYKV</sequence>
<dbReference type="Proteomes" id="UP000219331">
    <property type="component" value="Unassembled WGS sequence"/>
</dbReference>
<organism evidence="3 4">
    <name type="scientific">Stappia indica</name>
    <dbReference type="NCBI Taxonomy" id="538381"/>
    <lineage>
        <taxon>Bacteria</taxon>
        <taxon>Pseudomonadati</taxon>
        <taxon>Pseudomonadota</taxon>
        <taxon>Alphaproteobacteria</taxon>
        <taxon>Hyphomicrobiales</taxon>
        <taxon>Stappiaceae</taxon>
        <taxon>Stappia</taxon>
    </lineage>
</organism>
<dbReference type="Gene3D" id="3.40.50.720">
    <property type="entry name" value="NAD(P)-binding Rossmann-like Domain"/>
    <property type="match status" value="1"/>
</dbReference>
<dbReference type="PANTHER" id="PTHR43574">
    <property type="entry name" value="EPIMERASE-RELATED"/>
    <property type="match status" value="1"/>
</dbReference>
<dbReference type="PRINTS" id="PR01713">
    <property type="entry name" value="NUCEPIMERASE"/>
</dbReference>
<dbReference type="InterPro" id="IPR001509">
    <property type="entry name" value="Epimerase_deHydtase"/>
</dbReference>
<dbReference type="AlphaFoldDB" id="A0A285S8N3"/>
<feature type="domain" description="NAD-dependent epimerase/dehydratase" evidence="2">
    <location>
        <begin position="4"/>
        <end position="238"/>
    </location>
</feature>
<dbReference type="CDD" id="cd05253">
    <property type="entry name" value="UDP_GE_SDE_e"/>
    <property type="match status" value="1"/>
</dbReference>
<name>A0A285S8N3_9HYPH</name>
<dbReference type="OrthoDB" id="9801785at2"/>
<accession>A0A285S8N3</accession>
<evidence type="ECO:0000313" key="4">
    <source>
        <dbReference type="Proteomes" id="UP000219331"/>
    </source>
</evidence>
<keyword evidence="4" id="KW-1185">Reference proteome</keyword>
<dbReference type="EMBL" id="OBML01000004">
    <property type="protein sequence ID" value="SOC03722.1"/>
    <property type="molecule type" value="Genomic_DNA"/>
</dbReference>
<dbReference type="RefSeq" id="WP_097174639.1">
    <property type="nucleotide sequence ID" value="NZ_OBML01000004.1"/>
</dbReference>
<gene>
    <name evidence="3" type="ORF">SAMN05421512_104233</name>
</gene>
<dbReference type="STRING" id="538381.GCA_001696535_00160"/>